<name>A0A1I5RSC4_9FIRM</name>
<dbReference type="SUPFAM" id="SSF53383">
    <property type="entry name" value="PLP-dependent transferases"/>
    <property type="match status" value="1"/>
</dbReference>
<dbReference type="Gene3D" id="3.40.640.10">
    <property type="entry name" value="Type I PLP-dependent aspartate aminotransferase-like (Major domain)"/>
    <property type="match status" value="1"/>
</dbReference>
<sequence length="428" mass="46811">MQRLYNDLAIPQKVAEFVQDAHDEVRGAFERIDALREYHQARVLKFMNECQVSQRHFYPSTGYGYGDEGRDTLDRLYAAVFGGQDALVRPQWASGTHVISDCLFALTRPGDIILSITGKPYDTLEQVIGLGKQPSDGSLAEWGVGYKQVDLTPEGNIDMPAVLSLLEDQRVKLVLIQRSRGYSLRPSLSVLHIKKAIQGIKNKRSDVLVLVDNCYGEFTEELEPCHVGADVAVGSLIKNPGGGLAPTGGYAVGTSKAIEKLSYRLTCPGVGREVGSYAAQYTPFYQGLFLAPHVVGEALKGAVLTAKVFQQLGYAASPSWDEPRFDIIQSIQLKSAEELIAFCQAIQSASPVDSHVLPHPWDMPGYQHQVIMAAGTFVQGASIELSADAPLVPPYVVYLQGGLTYEHVKLALMKVLAQMCHKGFINLT</sequence>
<dbReference type="EMBL" id="FOXR01000001">
    <property type="protein sequence ID" value="SFP61317.1"/>
    <property type="molecule type" value="Genomic_DNA"/>
</dbReference>
<dbReference type="AlphaFoldDB" id="A0A1I5RSC4"/>
<dbReference type="Gene3D" id="3.90.1150.60">
    <property type="entry name" value="Methioning gamme-lyase, C-terminal domain"/>
    <property type="match status" value="1"/>
</dbReference>
<dbReference type="STRING" id="937334.SAMN05444406_10194"/>
<dbReference type="PANTHER" id="PTHR46658">
    <property type="entry name" value="CYS OR MET METABOLISM PYRIDOXAL-PHOSPHATE-DEPENDENT ENZYME"/>
    <property type="match status" value="1"/>
</dbReference>
<dbReference type="InterPro" id="IPR015421">
    <property type="entry name" value="PyrdxlP-dep_Trfase_major"/>
</dbReference>
<keyword evidence="2" id="KW-1185">Reference proteome</keyword>
<dbReference type="GO" id="GO:0016829">
    <property type="term" value="F:lyase activity"/>
    <property type="evidence" value="ECO:0007669"/>
    <property type="project" value="UniProtKB-KW"/>
</dbReference>
<dbReference type="InterPro" id="IPR009651">
    <property type="entry name" value="Met_g_lyase_put"/>
</dbReference>
<dbReference type="Pfam" id="PF06838">
    <property type="entry name" value="Met_gamma_lyase"/>
    <property type="match status" value="1"/>
</dbReference>
<evidence type="ECO:0000313" key="2">
    <source>
        <dbReference type="Proteomes" id="UP000198577"/>
    </source>
</evidence>
<proteinExistence type="predicted"/>
<dbReference type="Proteomes" id="UP000198577">
    <property type="component" value="Unassembled WGS sequence"/>
</dbReference>
<dbReference type="InterPro" id="IPR015424">
    <property type="entry name" value="PyrdxlP-dep_Trfase"/>
</dbReference>
<dbReference type="OrthoDB" id="9764766at2"/>
<reference evidence="1 2" key="1">
    <citation type="submission" date="2016-10" db="EMBL/GenBank/DDBJ databases">
        <authorList>
            <person name="de Groot N.N."/>
        </authorList>
    </citation>
    <scope>NUCLEOTIDE SEQUENCE [LARGE SCALE GENOMIC DNA]</scope>
    <source>
        <strain evidence="1 2">DSM 20678</strain>
    </source>
</reference>
<dbReference type="RefSeq" id="WP_035146226.1">
    <property type="nucleotide sequence ID" value="NZ_FOXR01000001.1"/>
</dbReference>
<evidence type="ECO:0000313" key="1">
    <source>
        <dbReference type="EMBL" id="SFP61317.1"/>
    </source>
</evidence>
<dbReference type="PANTHER" id="PTHR46658:SF1">
    <property type="entry name" value="CYS OR MET METABOLISM PYRIDOXAL-PHOSPHATE-DEPENDENT ENZYME"/>
    <property type="match status" value="1"/>
</dbReference>
<organism evidence="1 2">
    <name type="scientific">Caldicoprobacter faecalis</name>
    <dbReference type="NCBI Taxonomy" id="937334"/>
    <lineage>
        <taxon>Bacteria</taxon>
        <taxon>Bacillati</taxon>
        <taxon>Bacillota</taxon>
        <taxon>Clostridia</taxon>
        <taxon>Caldicoprobacterales</taxon>
        <taxon>Caldicoprobacteraceae</taxon>
        <taxon>Caldicoprobacter</taxon>
    </lineage>
</organism>
<accession>A0A1I5RSC4</accession>
<protein>
    <submittedName>
        <fullName evidence="1">Cystathionine beta-lyase family protein involved in aluminum resistance</fullName>
    </submittedName>
</protein>
<gene>
    <name evidence="1" type="ORF">SAMN05444406_10194</name>
</gene>
<keyword evidence="1" id="KW-0456">Lyase</keyword>